<dbReference type="OMA" id="NIGNMGD"/>
<dbReference type="PROSITE" id="PS51635">
    <property type="entry name" value="PNPLA"/>
    <property type="match status" value="1"/>
</dbReference>
<feature type="active site" description="Proton acceptor" evidence="4">
    <location>
        <position position="404"/>
    </location>
</feature>
<dbReference type="GO" id="GO:0016042">
    <property type="term" value="P:lipid catabolic process"/>
    <property type="evidence" value="ECO:0007669"/>
    <property type="project" value="UniProtKB-UniRule"/>
</dbReference>
<dbReference type="STRING" id="284592.Q6BQG7"/>
<sequence>MSELMLTVAGMEVNTNVGPFDFDIIESLYNQYSHLLEDEPSSPTYSFIPSIRSIPIINRIIPALDEKQILIKKLLSDQKSAISYKEWFEISLKLDELLNNDQWKVNPESNLYDYELVHNNLMEMRNARISKDYKLLLYLIRTKWTRNLGNMGDINLYRHSHVGTKTLIEDYIKECEMSLDYLINNKEVSLDDRYLLGMLIQTRKNIGRTALVLSGGSTFGIFHIGVVITLLESSLLPRIISGSSAGSIIASIICSHSNEETVSILNDIMVRRFDIFESGDIEKEKDGESYKKVLKNLSHLLKYGTLFDIDSLQNTMIGLVGDLTFREAYNRTGRILNITVSPTSIHEQTRLLNYLTAPNCLIWSAVCASCSLPGVFPSTLIYEKVPNTNGVQEWNNDASMKFVDGSVDNDLPITRLSEMFNADHIIACQVNPHVVPILKVSISSIGGEVENEINYKFKNFLNNCYDFMTSEIIHYLQILNEMDVYKTLSNKLITLISQHYSGDITILPDFKSKDFFKVFKNPTPAFLLDFIIRGARASWPKVTVIYNHCGVEFALDKAISLLRGRLITTNNKLTYRTSNSTNNNVNQNITLVNLPVMNYDDSISSPVTPEKSRINSFSHVPPNIKRHNSASSSIGLPTNTNRTPAFKRNSISVAVPSTHKATDKLLKGRSTTSLASLSSQYSHQNSSISAETTLINDDDRYGRFAPSNKRLEKHHSFPDNIKNPSGYSEDNESNGWKQEKDRHERQKVRKAKSSGNFHIAGRKPDPNSQKLKYQTERIPFYKGNPYLDASSKHAHFDFVGPKECAENVLISETDNNMEKEKPNLPKLSNNNSLKNSYIGLNRLKDNYLSRSNNNSNYNLKDAYNSDLIKTRLMNLHSPDLRRSFSKSYLNDNKYSQVFNTTDNEEESEELRNNELIPVKGDVKASKFKAKDNDKDAKNKINENKAIDDRAENKEENDLECDEDNEQDNDTDSNSGNDEGNTGNSEEEGKDEKGAKIIELLEDNCIGDKQSEGTENDENDDFYECN</sequence>
<evidence type="ECO:0000313" key="8">
    <source>
        <dbReference type="Proteomes" id="UP000000599"/>
    </source>
</evidence>
<dbReference type="AlphaFoldDB" id="Q6BQG7"/>
<dbReference type="InterPro" id="IPR002641">
    <property type="entry name" value="PNPLA_dom"/>
</dbReference>
<evidence type="ECO:0000259" key="6">
    <source>
        <dbReference type="PROSITE" id="PS51635"/>
    </source>
</evidence>
<keyword evidence="1 4" id="KW-0378">Hydrolase</keyword>
<feature type="region of interest" description="Disordered" evidence="5">
    <location>
        <begin position="699"/>
        <end position="771"/>
    </location>
</feature>
<feature type="compositionally biased region" description="Polar residues" evidence="5">
    <location>
        <begin position="629"/>
        <end position="643"/>
    </location>
</feature>
<dbReference type="InterPro" id="IPR021771">
    <property type="entry name" value="Triacylglycerol_lipase_N"/>
</dbReference>
<dbReference type="Proteomes" id="UP000000599">
    <property type="component" value="Chromosome E"/>
</dbReference>
<proteinExistence type="predicted"/>
<feature type="active site" description="Nucleophile" evidence="4">
    <location>
        <position position="244"/>
    </location>
</feature>
<feature type="compositionally biased region" description="Polar residues" evidence="5">
    <location>
        <begin position="974"/>
        <end position="983"/>
    </location>
</feature>
<comment type="caution">
    <text evidence="4">Lacks conserved residue(s) required for the propagation of feature annotation.</text>
</comment>
<dbReference type="SUPFAM" id="SSF52151">
    <property type="entry name" value="FabD/lysophospholipase-like"/>
    <property type="match status" value="1"/>
</dbReference>
<dbReference type="Gene3D" id="3.40.1090.10">
    <property type="entry name" value="Cytosolic phospholipase A2 catalytic domain"/>
    <property type="match status" value="2"/>
</dbReference>
<dbReference type="GO" id="GO:0004806">
    <property type="term" value="F:triacylglycerol lipase activity"/>
    <property type="evidence" value="ECO:0007669"/>
    <property type="project" value="InterPro"/>
</dbReference>
<feature type="domain" description="PNPLA" evidence="6">
    <location>
        <begin position="211"/>
        <end position="417"/>
    </location>
</feature>
<feature type="compositionally biased region" description="Acidic residues" evidence="5">
    <location>
        <begin position="956"/>
        <end position="970"/>
    </location>
</feature>
<dbReference type="GeneID" id="2902098"/>
<organism evidence="7 8">
    <name type="scientific">Debaryomyces hansenii (strain ATCC 36239 / CBS 767 / BCRC 21394 / JCM 1990 / NBRC 0083 / IGC 2968)</name>
    <name type="common">Yeast</name>
    <name type="synonym">Torulaspora hansenii</name>
    <dbReference type="NCBI Taxonomy" id="284592"/>
    <lineage>
        <taxon>Eukaryota</taxon>
        <taxon>Fungi</taxon>
        <taxon>Dikarya</taxon>
        <taxon>Ascomycota</taxon>
        <taxon>Saccharomycotina</taxon>
        <taxon>Pichiomycetes</taxon>
        <taxon>Debaryomycetaceae</taxon>
        <taxon>Debaryomyces</taxon>
    </lineage>
</organism>
<reference evidence="7 8" key="1">
    <citation type="journal article" date="2004" name="Nature">
        <title>Genome evolution in yeasts.</title>
        <authorList>
            <consortium name="Genolevures"/>
            <person name="Dujon B."/>
            <person name="Sherman D."/>
            <person name="Fischer G."/>
            <person name="Durrens P."/>
            <person name="Casaregola S."/>
            <person name="Lafontaine I."/>
            <person name="de Montigny J."/>
            <person name="Marck C."/>
            <person name="Neuveglise C."/>
            <person name="Talla E."/>
            <person name="Goffard N."/>
            <person name="Frangeul L."/>
            <person name="Aigle M."/>
            <person name="Anthouard V."/>
            <person name="Babour A."/>
            <person name="Barbe V."/>
            <person name="Barnay S."/>
            <person name="Blanchin S."/>
            <person name="Beckerich J.M."/>
            <person name="Beyne E."/>
            <person name="Bleykasten C."/>
            <person name="Boisrame A."/>
            <person name="Boyer J."/>
            <person name="Cattolico L."/>
            <person name="Confanioleri F."/>
            <person name="de Daruvar A."/>
            <person name="Despons L."/>
            <person name="Fabre E."/>
            <person name="Fairhead C."/>
            <person name="Ferry-Dumazet H."/>
            <person name="Groppi A."/>
            <person name="Hantraye F."/>
            <person name="Hennequin C."/>
            <person name="Jauniaux N."/>
            <person name="Joyet P."/>
            <person name="Kachouri R."/>
            <person name="Kerrest A."/>
            <person name="Koszul R."/>
            <person name="Lemaire M."/>
            <person name="Lesur I."/>
            <person name="Ma L."/>
            <person name="Muller H."/>
            <person name="Nicaud J.M."/>
            <person name="Nikolski M."/>
            <person name="Oztas S."/>
            <person name="Ozier-Kalogeropoulos O."/>
            <person name="Pellenz S."/>
            <person name="Potier S."/>
            <person name="Richard G.F."/>
            <person name="Straub M.L."/>
            <person name="Suleau A."/>
            <person name="Swennene D."/>
            <person name="Tekaia F."/>
            <person name="Wesolowski-Louvel M."/>
            <person name="Westhof E."/>
            <person name="Wirth B."/>
            <person name="Zeniou-Meyer M."/>
            <person name="Zivanovic I."/>
            <person name="Bolotin-Fukuhara M."/>
            <person name="Thierry A."/>
            <person name="Bouchier C."/>
            <person name="Caudron B."/>
            <person name="Scarpelli C."/>
            <person name="Gaillardin C."/>
            <person name="Weissenbach J."/>
            <person name="Wincker P."/>
            <person name="Souciet J.L."/>
        </authorList>
    </citation>
    <scope>NUCLEOTIDE SEQUENCE [LARGE SCALE GENOMIC DNA]</scope>
    <source>
        <strain evidence="8">ATCC 36239 / CBS 767 / BCRC 21394 / JCM 1990 / NBRC 0083 / IGC 2968</strain>
    </source>
</reference>
<evidence type="ECO:0000256" key="1">
    <source>
        <dbReference type="ARBA" id="ARBA00022801"/>
    </source>
</evidence>
<dbReference type="FunFam" id="3.40.1090.10:FF:000036">
    <property type="entry name" value="Patatin-like phospholipase domain-containing protein"/>
    <property type="match status" value="1"/>
</dbReference>
<dbReference type="InParanoid" id="Q6BQG7"/>
<dbReference type="FunCoup" id="Q6BQG7">
    <property type="interactions" value="162"/>
</dbReference>
<dbReference type="InterPro" id="IPR050301">
    <property type="entry name" value="NTE"/>
</dbReference>
<evidence type="ECO:0000256" key="3">
    <source>
        <dbReference type="ARBA" id="ARBA00023098"/>
    </source>
</evidence>
<evidence type="ECO:0000256" key="2">
    <source>
        <dbReference type="ARBA" id="ARBA00022963"/>
    </source>
</evidence>
<feature type="compositionally biased region" description="Basic and acidic residues" evidence="5">
    <location>
        <begin position="927"/>
        <end position="955"/>
    </location>
</feature>
<dbReference type="RefSeq" id="XP_459553.2">
    <property type="nucleotide sequence ID" value="XM_459553.1"/>
</dbReference>
<dbReference type="CDD" id="cd07230">
    <property type="entry name" value="Pat_TGL4-5_like"/>
    <property type="match status" value="1"/>
</dbReference>
<feature type="region of interest" description="Disordered" evidence="5">
    <location>
        <begin position="927"/>
        <end position="1025"/>
    </location>
</feature>
<feature type="short sequence motif" description="GXSXG" evidence="4">
    <location>
        <begin position="242"/>
        <end position="246"/>
    </location>
</feature>
<dbReference type="OrthoDB" id="10049244at2759"/>
<dbReference type="eggNOG" id="KOG2214">
    <property type="taxonomic scope" value="Eukaryota"/>
</dbReference>
<evidence type="ECO:0000256" key="4">
    <source>
        <dbReference type="PROSITE-ProRule" id="PRU01161"/>
    </source>
</evidence>
<protein>
    <submittedName>
        <fullName evidence="7">DEHA2E05390p</fullName>
    </submittedName>
</protein>
<keyword evidence="8" id="KW-1185">Reference proteome</keyword>
<dbReference type="Pfam" id="PF01734">
    <property type="entry name" value="Patatin"/>
    <property type="match status" value="1"/>
</dbReference>
<dbReference type="HOGENOM" id="CLU_009031_4_1_1"/>
<dbReference type="PANTHER" id="PTHR14226:SF10">
    <property type="entry name" value="TRIACYLGLYCEROL LIPASE 4-RELATED"/>
    <property type="match status" value="1"/>
</dbReference>
<dbReference type="PANTHER" id="PTHR14226">
    <property type="entry name" value="NEUROPATHY TARGET ESTERASE/SWISS CHEESE D.MELANOGASTER"/>
    <property type="match status" value="1"/>
</dbReference>
<keyword evidence="2 4" id="KW-0442">Lipid degradation</keyword>
<feature type="compositionally biased region" description="Acidic residues" evidence="5">
    <location>
        <begin position="1013"/>
        <end position="1025"/>
    </location>
</feature>
<name>Q6BQG7_DEBHA</name>
<dbReference type="VEuPathDB" id="FungiDB:DEHA2E05390g"/>
<evidence type="ECO:0000313" key="7">
    <source>
        <dbReference type="EMBL" id="CAG87780.2"/>
    </source>
</evidence>
<dbReference type="EMBL" id="CR382137">
    <property type="protein sequence ID" value="CAG87780.2"/>
    <property type="molecule type" value="Genomic_DNA"/>
</dbReference>
<gene>
    <name evidence="7" type="ordered locus">DEHA2E05390g</name>
</gene>
<dbReference type="InterPro" id="IPR016035">
    <property type="entry name" value="Acyl_Trfase/lysoPLipase"/>
</dbReference>
<feature type="compositionally biased region" description="Polar residues" evidence="5">
    <location>
        <begin position="722"/>
        <end position="736"/>
    </location>
</feature>
<dbReference type="KEGG" id="dha:DEHA2E05390g"/>
<accession>Q6BQG7</accession>
<evidence type="ECO:0000256" key="5">
    <source>
        <dbReference type="SAM" id="MobiDB-lite"/>
    </source>
</evidence>
<feature type="region of interest" description="Disordered" evidence="5">
    <location>
        <begin position="605"/>
        <end position="643"/>
    </location>
</feature>
<dbReference type="Pfam" id="PF11815">
    <property type="entry name" value="DUF3336"/>
    <property type="match status" value="1"/>
</dbReference>
<dbReference type="GO" id="GO:0006641">
    <property type="term" value="P:triglyceride metabolic process"/>
    <property type="evidence" value="ECO:0007669"/>
    <property type="project" value="UniProtKB-ARBA"/>
</dbReference>
<keyword evidence="3 4" id="KW-0443">Lipid metabolism</keyword>